<dbReference type="InterPro" id="IPR006583">
    <property type="entry name" value="PAN-3_domain"/>
</dbReference>
<name>A0A016VJE8_9BILA</name>
<gene>
    <name evidence="3" type="primary">Acey_s0009.g717</name>
    <name evidence="3" type="ORF">Y032_0009g717</name>
</gene>
<sequence length="110" mass="12119">MHTLQAAVLLAFVATARGQCSLTIIKGSFVGGKINSTNVSNREECVRECYDDNRCDAIRLGSINRCDMYTFSPSSSPFGVYRVDVKADSVAYKVERREALSCVKVGKMKI</sequence>
<evidence type="ECO:0000259" key="2">
    <source>
        <dbReference type="Pfam" id="PF08277"/>
    </source>
</evidence>
<accession>A0A016VJE8</accession>
<protein>
    <recommendedName>
        <fullName evidence="2">PAN-3 domain-containing protein</fullName>
    </recommendedName>
</protein>
<evidence type="ECO:0000313" key="3">
    <source>
        <dbReference type="EMBL" id="EYC27421.1"/>
    </source>
</evidence>
<reference evidence="4" key="1">
    <citation type="journal article" date="2015" name="Nat. Genet.">
        <title>The genome and transcriptome of the zoonotic hookworm Ancylostoma ceylanicum identify infection-specific gene families.</title>
        <authorList>
            <person name="Schwarz E.M."/>
            <person name="Hu Y."/>
            <person name="Antoshechkin I."/>
            <person name="Miller M.M."/>
            <person name="Sternberg P.W."/>
            <person name="Aroian R.V."/>
        </authorList>
    </citation>
    <scope>NUCLEOTIDE SEQUENCE</scope>
    <source>
        <strain evidence="4">HY135</strain>
    </source>
</reference>
<evidence type="ECO:0000256" key="1">
    <source>
        <dbReference type="SAM" id="SignalP"/>
    </source>
</evidence>
<keyword evidence="4" id="KW-1185">Reference proteome</keyword>
<dbReference type="AlphaFoldDB" id="A0A016VJE8"/>
<proteinExistence type="predicted"/>
<comment type="caution">
    <text evidence="3">The sequence shown here is derived from an EMBL/GenBank/DDBJ whole genome shotgun (WGS) entry which is preliminary data.</text>
</comment>
<feature type="signal peptide" evidence="1">
    <location>
        <begin position="1"/>
        <end position="18"/>
    </location>
</feature>
<evidence type="ECO:0000313" key="4">
    <source>
        <dbReference type="Proteomes" id="UP000024635"/>
    </source>
</evidence>
<keyword evidence="1" id="KW-0732">Signal</keyword>
<dbReference type="Pfam" id="PF08277">
    <property type="entry name" value="PAN_3"/>
    <property type="match status" value="1"/>
</dbReference>
<dbReference type="EMBL" id="JARK01001345">
    <property type="protein sequence ID" value="EYC27421.1"/>
    <property type="molecule type" value="Genomic_DNA"/>
</dbReference>
<feature type="chain" id="PRO_5001493605" description="PAN-3 domain-containing protein" evidence="1">
    <location>
        <begin position="19"/>
        <end position="110"/>
    </location>
</feature>
<organism evidence="3 4">
    <name type="scientific">Ancylostoma ceylanicum</name>
    <dbReference type="NCBI Taxonomy" id="53326"/>
    <lineage>
        <taxon>Eukaryota</taxon>
        <taxon>Metazoa</taxon>
        <taxon>Ecdysozoa</taxon>
        <taxon>Nematoda</taxon>
        <taxon>Chromadorea</taxon>
        <taxon>Rhabditida</taxon>
        <taxon>Rhabditina</taxon>
        <taxon>Rhabditomorpha</taxon>
        <taxon>Strongyloidea</taxon>
        <taxon>Ancylostomatidae</taxon>
        <taxon>Ancylostomatinae</taxon>
        <taxon>Ancylostoma</taxon>
    </lineage>
</organism>
<dbReference type="Proteomes" id="UP000024635">
    <property type="component" value="Unassembled WGS sequence"/>
</dbReference>
<feature type="domain" description="PAN-3" evidence="2">
    <location>
        <begin position="24"/>
        <end position="72"/>
    </location>
</feature>